<reference evidence="1" key="1">
    <citation type="submission" date="2020-11" db="EMBL/GenBank/DDBJ databases">
        <title>Sequencing the genomes of 1000 actinobacteria strains.</title>
        <authorList>
            <person name="Klenk H.-P."/>
        </authorList>
    </citation>
    <scope>NUCLEOTIDE SEQUENCE</scope>
    <source>
        <strain evidence="1">DSM 43175</strain>
    </source>
</reference>
<evidence type="ECO:0000313" key="2">
    <source>
        <dbReference type="Proteomes" id="UP000614047"/>
    </source>
</evidence>
<evidence type="ECO:0000313" key="1">
    <source>
        <dbReference type="EMBL" id="MBG6091782.1"/>
    </source>
</evidence>
<name>A0A931DPQ8_9ACTN</name>
<comment type="caution">
    <text evidence="1">The sequence shown here is derived from an EMBL/GenBank/DDBJ whole genome shotgun (WGS) entry which is preliminary data.</text>
</comment>
<keyword evidence="2" id="KW-1185">Reference proteome</keyword>
<dbReference type="RefSeq" id="WP_197014055.1">
    <property type="nucleotide sequence ID" value="NZ_BAABES010000002.1"/>
</dbReference>
<organism evidence="1 2">
    <name type="scientific">Actinomadura viridis</name>
    <dbReference type="NCBI Taxonomy" id="58110"/>
    <lineage>
        <taxon>Bacteria</taxon>
        <taxon>Bacillati</taxon>
        <taxon>Actinomycetota</taxon>
        <taxon>Actinomycetes</taxon>
        <taxon>Streptosporangiales</taxon>
        <taxon>Thermomonosporaceae</taxon>
        <taxon>Actinomadura</taxon>
    </lineage>
</organism>
<proteinExistence type="predicted"/>
<dbReference type="SUPFAM" id="SSF82171">
    <property type="entry name" value="DPP6 N-terminal domain-like"/>
    <property type="match status" value="1"/>
</dbReference>
<dbReference type="EMBL" id="JADOUA010000001">
    <property type="protein sequence ID" value="MBG6091782.1"/>
    <property type="molecule type" value="Genomic_DNA"/>
</dbReference>
<accession>A0A931DPQ8</accession>
<protein>
    <submittedName>
        <fullName evidence="1">Uncharacterized protein</fullName>
    </submittedName>
</protein>
<sequence>MSTSRRGLPRPLTETTPPGIAAYDLTRPAVDGTVLEPVVVFPTPAKPSAHAAAPDLERAVYTTGEELVCVARDGRPMWRSAFDAAPEQYMNGRADCAFSLDGEVVWLYRPDLAMRGHGHLDQWLAFDAATGAVLGQVELGSAGHGAHHLVHPDGEHVLLSVGQGQDGSRVYRARLEGGGITMAEYDWDGATLYDLSPDGGRMMTVRETPGSLLEELVFSAFPDGTEEIVVPSEAFGYDEETYETFFIGWTVGYLDAGTAIVSVHGERAVPEDTAADDPLDLDFYENHLVDTGSGRVLGPLAPEFLTLEGIVPLGDRSWLAPARGGGWHRHVTAVPLDGG</sequence>
<dbReference type="Proteomes" id="UP000614047">
    <property type="component" value="Unassembled WGS sequence"/>
</dbReference>
<dbReference type="AlphaFoldDB" id="A0A931DPQ8"/>
<gene>
    <name evidence="1" type="ORF">IW256_005895</name>
</gene>